<dbReference type="SUPFAM" id="SSF69000">
    <property type="entry name" value="FAD-dependent thiol oxidase"/>
    <property type="match status" value="1"/>
</dbReference>
<organism evidence="9 10">
    <name type="scientific">Iris pallida</name>
    <name type="common">Sweet iris</name>
    <dbReference type="NCBI Taxonomy" id="29817"/>
    <lineage>
        <taxon>Eukaryota</taxon>
        <taxon>Viridiplantae</taxon>
        <taxon>Streptophyta</taxon>
        <taxon>Embryophyta</taxon>
        <taxon>Tracheophyta</taxon>
        <taxon>Spermatophyta</taxon>
        <taxon>Magnoliopsida</taxon>
        <taxon>Liliopsida</taxon>
        <taxon>Asparagales</taxon>
        <taxon>Iridaceae</taxon>
        <taxon>Iridoideae</taxon>
        <taxon>Irideae</taxon>
        <taxon>Iris</taxon>
    </lineage>
</organism>
<keyword evidence="6" id="KW-1015">Disulfide bond</keyword>
<name>A0AAX6DRK7_IRIPA</name>
<evidence type="ECO:0000313" key="10">
    <source>
        <dbReference type="Proteomes" id="UP001140949"/>
    </source>
</evidence>
<reference evidence="9" key="1">
    <citation type="journal article" date="2023" name="GigaByte">
        <title>Genome assembly of the bearded iris, Iris pallida Lam.</title>
        <authorList>
            <person name="Bruccoleri R.E."/>
            <person name="Oakeley E.J."/>
            <person name="Faust A.M.E."/>
            <person name="Altorfer M."/>
            <person name="Dessus-Babus S."/>
            <person name="Burckhardt D."/>
            <person name="Oertli M."/>
            <person name="Naumann U."/>
            <person name="Petersen F."/>
            <person name="Wong J."/>
        </authorList>
    </citation>
    <scope>NUCLEOTIDE SEQUENCE</scope>
    <source>
        <strain evidence="9">GSM-AAB239-AS_SAM_17_03QT</strain>
    </source>
</reference>
<feature type="transmembrane region" description="Helical" evidence="7">
    <location>
        <begin position="255"/>
        <end position="279"/>
    </location>
</feature>
<evidence type="ECO:0000256" key="2">
    <source>
        <dbReference type="ARBA" id="ARBA00022630"/>
    </source>
</evidence>
<keyword evidence="3" id="KW-0732">Signal</keyword>
<dbReference type="AlphaFoldDB" id="A0AAX6DRK7"/>
<dbReference type="Gene3D" id="1.20.120.310">
    <property type="entry name" value="ERV/ALR sulfhydryl oxidase domain"/>
    <property type="match status" value="1"/>
</dbReference>
<dbReference type="GO" id="GO:0016971">
    <property type="term" value="F:flavin-dependent sulfhydryl oxidase activity"/>
    <property type="evidence" value="ECO:0007669"/>
    <property type="project" value="InterPro"/>
</dbReference>
<dbReference type="GO" id="GO:0005615">
    <property type="term" value="C:extracellular space"/>
    <property type="evidence" value="ECO:0007669"/>
    <property type="project" value="TreeGrafter"/>
</dbReference>
<evidence type="ECO:0000256" key="3">
    <source>
        <dbReference type="ARBA" id="ARBA00022729"/>
    </source>
</evidence>
<keyword evidence="10" id="KW-1185">Reference proteome</keyword>
<accession>A0AAX6DRK7</accession>
<sequence length="298" mass="34007">MIKLETRASLIKFFQLLVAHHPSKRCRRGTAELLVNFDDIWHSDLSVSSDEAGIPNYREALRDSRICGKEVPRGYWIFCRGSKNDTRGYSCGLWVLLHSLSVRVGDGESHLAFTTICDFIHNFFICDECSRHFTEMCSSVSVPFNTTRDLALWLWSTHNKVNERLMKEEKALGTGDPRFPKIVWPPKQLCPSCYLSQSRKSSTSDQFDWNYDEVFKFLHGYYGKTLTSAYKDEDTIKTRKDESVADDMIPSTNAVAVPLGAALAIALASCAFGALACLWRTQQKNRKYLHQLHSFKNI</sequence>
<comment type="caution">
    <text evidence="9">The sequence shown here is derived from an EMBL/GenBank/DDBJ whole genome shotgun (WGS) entry which is preliminary data.</text>
</comment>
<dbReference type="EMBL" id="JANAVB010042419">
    <property type="protein sequence ID" value="KAJ6794430.1"/>
    <property type="molecule type" value="Genomic_DNA"/>
</dbReference>
<feature type="domain" description="ERV/ALR sulfhydryl oxidase" evidence="8">
    <location>
        <begin position="82"/>
        <end position="184"/>
    </location>
</feature>
<dbReference type="FunFam" id="1.20.120.310:FF:000004">
    <property type="entry name" value="Sulfhydryl oxidase"/>
    <property type="match status" value="1"/>
</dbReference>
<protein>
    <recommendedName>
        <fullName evidence="7">Sulfhydryl oxidase</fullName>
        <ecNumber evidence="7">1.8.3.2</ecNumber>
    </recommendedName>
</protein>
<keyword evidence="2 7" id="KW-0285">Flavoprotein</keyword>
<dbReference type="InterPro" id="IPR017905">
    <property type="entry name" value="ERV/ALR_sulphydryl_oxidase"/>
</dbReference>
<dbReference type="PROSITE" id="PS51324">
    <property type="entry name" value="ERV_ALR"/>
    <property type="match status" value="1"/>
</dbReference>
<evidence type="ECO:0000259" key="8">
    <source>
        <dbReference type="PROSITE" id="PS51324"/>
    </source>
</evidence>
<evidence type="ECO:0000256" key="5">
    <source>
        <dbReference type="ARBA" id="ARBA00023002"/>
    </source>
</evidence>
<dbReference type="Proteomes" id="UP001140949">
    <property type="component" value="Unassembled WGS sequence"/>
</dbReference>
<evidence type="ECO:0000256" key="1">
    <source>
        <dbReference type="ARBA" id="ARBA00001974"/>
    </source>
</evidence>
<keyword evidence="7" id="KW-1133">Transmembrane helix</keyword>
<proteinExistence type="predicted"/>
<comment type="cofactor">
    <cofactor evidence="1 7">
        <name>FAD</name>
        <dbReference type="ChEBI" id="CHEBI:57692"/>
    </cofactor>
</comment>
<keyword evidence="7" id="KW-0472">Membrane</keyword>
<dbReference type="GO" id="GO:0000139">
    <property type="term" value="C:Golgi membrane"/>
    <property type="evidence" value="ECO:0007669"/>
    <property type="project" value="TreeGrafter"/>
</dbReference>
<keyword evidence="4 7" id="KW-0274">FAD</keyword>
<dbReference type="GO" id="GO:0003756">
    <property type="term" value="F:protein disulfide isomerase activity"/>
    <property type="evidence" value="ECO:0007669"/>
    <property type="project" value="TreeGrafter"/>
</dbReference>
<reference evidence="9" key="2">
    <citation type="submission" date="2023-04" db="EMBL/GenBank/DDBJ databases">
        <authorList>
            <person name="Bruccoleri R.E."/>
            <person name="Oakeley E.J."/>
            <person name="Faust A.-M."/>
            <person name="Dessus-Babus S."/>
            <person name="Altorfer M."/>
            <person name="Burckhardt D."/>
            <person name="Oertli M."/>
            <person name="Naumann U."/>
            <person name="Petersen F."/>
            <person name="Wong J."/>
        </authorList>
    </citation>
    <scope>NUCLEOTIDE SEQUENCE</scope>
    <source>
        <strain evidence="9">GSM-AAB239-AS_SAM_17_03QT</strain>
        <tissue evidence="9">Leaf</tissue>
    </source>
</reference>
<dbReference type="InterPro" id="IPR039798">
    <property type="entry name" value="Sulfhydryl_oxidase"/>
</dbReference>
<gene>
    <name evidence="9" type="ORF">M6B38_232530</name>
</gene>
<dbReference type="PANTHER" id="PTHR22897">
    <property type="entry name" value="QUIESCIN Q6-RELATED SULFHYDRYL OXIDASE"/>
    <property type="match status" value="1"/>
</dbReference>
<evidence type="ECO:0000313" key="9">
    <source>
        <dbReference type="EMBL" id="KAJ6794430.1"/>
    </source>
</evidence>
<evidence type="ECO:0000256" key="7">
    <source>
        <dbReference type="RuleBase" id="RU371123"/>
    </source>
</evidence>
<dbReference type="EC" id="1.8.3.2" evidence="7"/>
<evidence type="ECO:0000256" key="4">
    <source>
        <dbReference type="ARBA" id="ARBA00022827"/>
    </source>
</evidence>
<dbReference type="Pfam" id="PF04777">
    <property type="entry name" value="Evr1_Alr"/>
    <property type="match status" value="1"/>
</dbReference>
<evidence type="ECO:0000256" key="6">
    <source>
        <dbReference type="ARBA" id="ARBA00023157"/>
    </source>
</evidence>
<dbReference type="PANTHER" id="PTHR22897:SF8">
    <property type="entry name" value="SULFHYDRYL OXIDASE"/>
    <property type="match status" value="1"/>
</dbReference>
<dbReference type="InterPro" id="IPR036774">
    <property type="entry name" value="ERV/ALR_sulphydryl_oxid_sf"/>
</dbReference>
<comment type="catalytic activity">
    <reaction evidence="7">
        <text>2 R'C(R)SH + O2 = R'C(R)S-S(R)CR' + H2O2</text>
        <dbReference type="Rhea" id="RHEA:17357"/>
        <dbReference type="ChEBI" id="CHEBI:15379"/>
        <dbReference type="ChEBI" id="CHEBI:16240"/>
        <dbReference type="ChEBI" id="CHEBI:16520"/>
        <dbReference type="ChEBI" id="CHEBI:17412"/>
        <dbReference type="EC" id="1.8.3.2"/>
    </reaction>
</comment>
<keyword evidence="7" id="KW-0812">Transmembrane</keyword>
<dbReference type="GO" id="GO:0006457">
    <property type="term" value="P:protein folding"/>
    <property type="evidence" value="ECO:0007669"/>
    <property type="project" value="TreeGrafter"/>
</dbReference>
<keyword evidence="5 7" id="KW-0560">Oxidoreductase</keyword>